<dbReference type="EMBL" id="JANPWB010000010">
    <property type="protein sequence ID" value="KAJ1140966.1"/>
    <property type="molecule type" value="Genomic_DNA"/>
</dbReference>
<comment type="caution">
    <text evidence="2">The sequence shown here is derived from an EMBL/GenBank/DDBJ whole genome shotgun (WGS) entry which is preliminary data.</text>
</comment>
<evidence type="ECO:0000313" key="3">
    <source>
        <dbReference type="Proteomes" id="UP001066276"/>
    </source>
</evidence>
<dbReference type="Proteomes" id="UP001066276">
    <property type="component" value="Chromosome 6"/>
</dbReference>
<protein>
    <submittedName>
        <fullName evidence="2">Uncharacterized protein</fullName>
    </submittedName>
</protein>
<proteinExistence type="predicted"/>
<evidence type="ECO:0000256" key="1">
    <source>
        <dbReference type="SAM" id="MobiDB-lite"/>
    </source>
</evidence>
<gene>
    <name evidence="2" type="ORF">NDU88_007303</name>
</gene>
<evidence type="ECO:0000313" key="2">
    <source>
        <dbReference type="EMBL" id="KAJ1140966.1"/>
    </source>
</evidence>
<accession>A0AAV7QNN4</accession>
<dbReference type="Gene3D" id="4.10.60.10">
    <property type="entry name" value="Zinc finger, CCHC-type"/>
    <property type="match status" value="1"/>
</dbReference>
<keyword evidence="3" id="KW-1185">Reference proteome</keyword>
<dbReference type="AlphaFoldDB" id="A0AAV7QNN4"/>
<sequence>MESAFAQSIKAEPVNAITAGATGKKREKTKSTSMNRSCYMCGGSYPHQGKCPAVEKQCTNCQILNHFAKVCHSTKKSKSDTPKSTHTTKAVQHQDDVPDMDDDDEPEGTVYIIHTTEQGSFAKRKAPRCRITVAVQQVTALIDTGPQSTYYHTLCSDSYHVALLFAPHQYKYLHLGQPHRSH</sequence>
<feature type="region of interest" description="Disordered" evidence="1">
    <location>
        <begin position="75"/>
        <end position="102"/>
    </location>
</feature>
<reference evidence="2" key="1">
    <citation type="journal article" date="2022" name="bioRxiv">
        <title>Sequencing and chromosome-scale assembly of the giantPleurodeles waltlgenome.</title>
        <authorList>
            <person name="Brown T."/>
            <person name="Elewa A."/>
            <person name="Iarovenko S."/>
            <person name="Subramanian E."/>
            <person name="Araus A.J."/>
            <person name="Petzold A."/>
            <person name="Susuki M."/>
            <person name="Suzuki K.-i.T."/>
            <person name="Hayashi T."/>
            <person name="Toyoda A."/>
            <person name="Oliveira C."/>
            <person name="Osipova E."/>
            <person name="Leigh N.D."/>
            <person name="Simon A."/>
            <person name="Yun M.H."/>
        </authorList>
    </citation>
    <scope>NUCLEOTIDE SEQUENCE</scope>
    <source>
        <strain evidence="2">20211129_DDA</strain>
        <tissue evidence="2">Liver</tissue>
    </source>
</reference>
<name>A0AAV7QNN4_PLEWA</name>
<organism evidence="2 3">
    <name type="scientific">Pleurodeles waltl</name>
    <name type="common">Iberian ribbed newt</name>
    <dbReference type="NCBI Taxonomy" id="8319"/>
    <lineage>
        <taxon>Eukaryota</taxon>
        <taxon>Metazoa</taxon>
        <taxon>Chordata</taxon>
        <taxon>Craniata</taxon>
        <taxon>Vertebrata</taxon>
        <taxon>Euteleostomi</taxon>
        <taxon>Amphibia</taxon>
        <taxon>Batrachia</taxon>
        <taxon>Caudata</taxon>
        <taxon>Salamandroidea</taxon>
        <taxon>Salamandridae</taxon>
        <taxon>Pleurodelinae</taxon>
        <taxon>Pleurodeles</taxon>
    </lineage>
</organism>